<reference evidence="1 2" key="1">
    <citation type="submission" date="2020-03" db="EMBL/GenBank/DDBJ databases">
        <title>Bacterial samples isolated from urine from healthy bovine heifers (Gyr breed).</title>
        <authorList>
            <person name="Giannattasio-Ferraz S."/>
            <person name="Maskeri L."/>
            <person name="Penido A."/>
            <person name="Barbosa-Stancioli E.F."/>
            <person name="Putonti C."/>
        </authorList>
    </citation>
    <scope>NUCLEOTIDE SEQUENCE [LARGE SCALE GENOMIC DNA]</scope>
    <source>
        <strain evidence="1 2">UFMG-H7</strain>
    </source>
</reference>
<proteinExistence type="predicted"/>
<accession>A0A7X6I2F5</accession>
<evidence type="ECO:0000313" key="2">
    <source>
        <dbReference type="Proteomes" id="UP000521358"/>
    </source>
</evidence>
<protein>
    <recommendedName>
        <fullName evidence="3">Excisionase</fullName>
    </recommendedName>
</protein>
<dbReference type="Proteomes" id="UP000521358">
    <property type="component" value="Unassembled WGS sequence"/>
</dbReference>
<evidence type="ECO:0000313" key="1">
    <source>
        <dbReference type="EMBL" id="NKC66774.1"/>
    </source>
</evidence>
<comment type="caution">
    <text evidence="1">The sequence shown here is derived from an EMBL/GenBank/DDBJ whole genome shotgun (WGS) entry which is preliminary data.</text>
</comment>
<dbReference type="EMBL" id="JAAVMB010000001">
    <property type="protein sequence ID" value="NKC66774.1"/>
    <property type="molecule type" value="Genomic_DNA"/>
</dbReference>
<dbReference type="RefSeq" id="WP_167806110.1">
    <property type="nucleotide sequence ID" value="NZ_JAAVMB010000001.1"/>
</dbReference>
<sequence>MGVRPWLSKEDFMKKYAKSESKYNSRITELREHPDFRKAYISPSNKEVWIIEEIYKNFLIWKASQRFKK</sequence>
<dbReference type="AlphaFoldDB" id="A0A7X6I2F5"/>
<organism evidence="1 2">
    <name type="scientific">Vagococcus fluvialis</name>
    <dbReference type="NCBI Taxonomy" id="2738"/>
    <lineage>
        <taxon>Bacteria</taxon>
        <taxon>Bacillati</taxon>
        <taxon>Bacillota</taxon>
        <taxon>Bacilli</taxon>
        <taxon>Lactobacillales</taxon>
        <taxon>Enterococcaceae</taxon>
        <taxon>Vagococcus</taxon>
    </lineage>
</organism>
<gene>
    <name evidence="1" type="ORF">HED35_01610</name>
</gene>
<evidence type="ECO:0008006" key="3">
    <source>
        <dbReference type="Google" id="ProtNLM"/>
    </source>
</evidence>
<name>A0A7X6I2F5_9ENTE</name>